<reference evidence="15 16" key="1">
    <citation type="journal article" date="2016" name="Environ. Microbiol.">
        <title>Genomic resolution of a cold subsurface aquifer community provides metabolic insights for novel microbes adapted to high CO concentrations.</title>
        <authorList>
            <person name="Probst A.J."/>
            <person name="Castelle C.J."/>
            <person name="Singh A."/>
            <person name="Brown C.T."/>
            <person name="Anantharaman K."/>
            <person name="Sharon I."/>
            <person name="Hug L.A."/>
            <person name="Burstein D."/>
            <person name="Emerson J.B."/>
            <person name="Thomas B.C."/>
            <person name="Banfield J.F."/>
        </authorList>
    </citation>
    <scope>NUCLEOTIDE SEQUENCE [LARGE SCALE GENOMIC DNA]</scope>
    <source>
        <strain evidence="15">CG2_30_40_21</strain>
    </source>
</reference>
<evidence type="ECO:0000256" key="12">
    <source>
        <dbReference type="ARBA" id="ARBA00048594"/>
    </source>
</evidence>
<dbReference type="CDD" id="cd00071">
    <property type="entry name" value="GMPK"/>
    <property type="match status" value="1"/>
</dbReference>
<accession>A0A1J5EHW5</accession>
<evidence type="ECO:0000256" key="3">
    <source>
        <dbReference type="ARBA" id="ARBA00005790"/>
    </source>
</evidence>
<evidence type="ECO:0000256" key="13">
    <source>
        <dbReference type="HAMAP-Rule" id="MF_00328"/>
    </source>
</evidence>
<comment type="similarity">
    <text evidence="3 13">Belongs to the guanylate kinase family.</text>
</comment>
<keyword evidence="9 13" id="KW-0418">Kinase</keyword>
<organism evidence="15 16">
    <name type="scientific">Candidatus Desantisbacteria bacterium CG2_30_40_21</name>
    <dbReference type="NCBI Taxonomy" id="1817895"/>
    <lineage>
        <taxon>Bacteria</taxon>
        <taxon>Candidatus Desantisiibacteriota</taxon>
    </lineage>
</organism>
<feature type="binding site" evidence="13">
    <location>
        <begin position="12"/>
        <end position="19"/>
    </location>
    <ligand>
        <name>ATP</name>
        <dbReference type="ChEBI" id="CHEBI:30616"/>
    </ligand>
</feature>
<dbReference type="Gene3D" id="3.30.63.10">
    <property type="entry name" value="Guanylate Kinase phosphate binding domain"/>
    <property type="match status" value="1"/>
</dbReference>
<dbReference type="PANTHER" id="PTHR23117">
    <property type="entry name" value="GUANYLATE KINASE-RELATED"/>
    <property type="match status" value="1"/>
</dbReference>
<dbReference type="InterPro" id="IPR008145">
    <property type="entry name" value="GK/Ca_channel_bsu"/>
</dbReference>
<dbReference type="InterPro" id="IPR027417">
    <property type="entry name" value="P-loop_NTPase"/>
</dbReference>
<evidence type="ECO:0000256" key="2">
    <source>
        <dbReference type="ARBA" id="ARBA00004496"/>
    </source>
</evidence>
<protein>
    <recommendedName>
        <fullName evidence="5 13">Guanylate kinase</fullName>
        <ecNumber evidence="4 13">2.7.4.8</ecNumber>
    </recommendedName>
    <alternativeName>
        <fullName evidence="11 13">GMP kinase</fullName>
    </alternativeName>
</protein>
<keyword evidence="6 13" id="KW-0963">Cytoplasm</keyword>
<evidence type="ECO:0000256" key="4">
    <source>
        <dbReference type="ARBA" id="ARBA00012961"/>
    </source>
</evidence>
<sequence length="207" mass="23835">MKSTSLLLVISAPSGAGKTTVTRGVLKAFPEIQFSVSMCTRSKRDNERDGIDYFFVSEENFKDCMARGDLVEWTKIYDDYYGTTKRVVEDMLSAGVNVIFDIDSKGARAIKELYPDNAVLIFILPPFMEDLRIRLLGRMTDSQEEIEKRLQGAEEELRAISIYDYWIINEDVDVSIERLKTIIIAEKSRLKRMPQVIKERFNILQES</sequence>
<dbReference type="NCBIfam" id="TIGR03263">
    <property type="entry name" value="guanyl_kin"/>
    <property type="match status" value="1"/>
</dbReference>
<dbReference type="GO" id="GO:0005829">
    <property type="term" value="C:cytosol"/>
    <property type="evidence" value="ECO:0007669"/>
    <property type="project" value="TreeGrafter"/>
</dbReference>
<dbReference type="PANTHER" id="PTHR23117:SF13">
    <property type="entry name" value="GUANYLATE KINASE"/>
    <property type="match status" value="1"/>
</dbReference>
<gene>
    <name evidence="13" type="primary">gmk</name>
    <name evidence="15" type="ORF">AUJ95_01805</name>
</gene>
<dbReference type="EMBL" id="MNYI01000052">
    <property type="protein sequence ID" value="OIP42312.1"/>
    <property type="molecule type" value="Genomic_DNA"/>
</dbReference>
<evidence type="ECO:0000256" key="1">
    <source>
        <dbReference type="ARBA" id="ARBA00003531"/>
    </source>
</evidence>
<evidence type="ECO:0000256" key="10">
    <source>
        <dbReference type="ARBA" id="ARBA00022840"/>
    </source>
</evidence>
<dbReference type="Proteomes" id="UP000183085">
    <property type="component" value="Unassembled WGS sequence"/>
</dbReference>
<name>A0A1J5EHW5_9BACT</name>
<keyword evidence="7 13" id="KW-0808">Transferase</keyword>
<dbReference type="EC" id="2.7.4.8" evidence="4 13"/>
<comment type="catalytic activity">
    <reaction evidence="12 13">
        <text>GMP + ATP = GDP + ADP</text>
        <dbReference type="Rhea" id="RHEA:20780"/>
        <dbReference type="ChEBI" id="CHEBI:30616"/>
        <dbReference type="ChEBI" id="CHEBI:58115"/>
        <dbReference type="ChEBI" id="CHEBI:58189"/>
        <dbReference type="ChEBI" id="CHEBI:456216"/>
        <dbReference type="EC" id="2.7.4.8"/>
    </reaction>
</comment>
<comment type="subcellular location">
    <subcellularLocation>
        <location evidence="2 13">Cytoplasm</location>
    </subcellularLocation>
</comment>
<keyword evidence="10 13" id="KW-0067">ATP-binding</keyword>
<evidence type="ECO:0000259" key="14">
    <source>
        <dbReference type="PROSITE" id="PS50052"/>
    </source>
</evidence>
<evidence type="ECO:0000256" key="7">
    <source>
        <dbReference type="ARBA" id="ARBA00022679"/>
    </source>
</evidence>
<evidence type="ECO:0000256" key="5">
    <source>
        <dbReference type="ARBA" id="ARBA00016296"/>
    </source>
</evidence>
<dbReference type="AlphaFoldDB" id="A0A1J5EHW5"/>
<dbReference type="GO" id="GO:0005524">
    <property type="term" value="F:ATP binding"/>
    <property type="evidence" value="ECO:0007669"/>
    <property type="project" value="UniProtKB-UniRule"/>
</dbReference>
<comment type="caution">
    <text evidence="15">The sequence shown here is derived from an EMBL/GenBank/DDBJ whole genome shotgun (WGS) entry which is preliminary data.</text>
</comment>
<dbReference type="Gene3D" id="3.40.50.300">
    <property type="entry name" value="P-loop containing nucleotide triphosphate hydrolases"/>
    <property type="match status" value="1"/>
</dbReference>
<dbReference type="GO" id="GO:0004385">
    <property type="term" value="F:GMP kinase activity"/>
    <property type="evidence" value="ECO:0007669"/>
    <property type="project" value="UniProtKB-UniRule"/>
</dbReference>
<dbReference type="STRING" id="1817895.AUJ95_01805"/>
<evidence type="ECO:0000313" key="15">
    <source>
        <dbReference type="EMBL" id="OIP42312.1"/>
    </source>
</evidence>
<keyword evidence="8 13" id="KW-0547">Nucleotide-binding</keyword>
<evidence type="ECO:0000313" key="16">
    <source>
        <dbReference type="Proteomes" id="UP000183085"/>
    </source>
</evidence>
<dbReference type="Pfam" id="PF00625">
    <property type="entry name" value="Guanylate_kin"/>
    <property type="match status" value="1"/>
</dbReference>
<dbReference type="SUPFAM" id="SSF52540">
    <property type="entry name" value="P-loop containing nucleoside triphosphate hydrolases"/>
    <property type="match status" value="1"/>
</dbReference>
<evidence type="ECO:0000256" key="9">
    <source>
        <dbReference type="ARBA" id="ARBA00022777"/>
    </source>
</evidence>
<dbReference type="SMART" id="SM00072">
    <property type="entry name" value="GuKc"/>
    <property type="match status" value="1"/>
</dbReference>
<comment type="function">
    <text evidence="1 13">Essential for recycling GMP and indirectly, cGMP.</text>
</comment>
<dbReference type="PROSITE" id="PS50052">
    <property type="entry name" value="GUANYLATE_KINASE_2"/>
    <property type="match status" value="1"/>
</dbReference>
<dbReference type="FunFam" id="3.30.63.10:FF:000005">
    <property type="entry name" value="Guanylate kinase"/>
    <property type="match status" value="1"/>
</dbReference>
<evidence type="ECO:0000256" key="6">
    <source>
        <dbReference type="ARBA" id="ARBA00022490"/>
    </source>
</evidence>
<dbReference type="InterPro" id="IPR017665">
    <property type="entry name" value="Guanylate_kinase"/>
</dbReference>
<dbReference type="InterPro" id="IPR008144">
    <property type="entry name" value="Guanylate_kin-like_dom"/>
</dbReference>
<evidence type="ECO:0000256" key="11">
    <source>
        <dbReference type="ARBA" id="ARBA00030128"/>
    </source>
</evidence>
<proteinExistence type="inferred from homology"/>
<dbReference type="HAMAP" id="MF_00328">
    <property type="entry name" value="Guanylate_kinase"/>
    <property type="match status" value="1"/>
</dbReference>
<feature type="domain" description="Guanylate kinase-like" evidence="14">
    <location>
        <begin position="5"/>
        <end position="184"/>
    </location>
</feature>
<evidence type="ECO:0000256" key="8">
    <source>
        <dbReference type="ARBA" id="ARBA00022741"/>
    </source>
</evidence>